<evidence type="ECO:0000313" key="3">
    <source>
        <dbReference type="Proteomes" id="UP000321306"/>
    </source>
</evidence>
<organism evidence="2 3">
    <name type="scientific">Deinococcus cellulosilyticus (strain DSM 18568 / NBRC 106333 / KACC 11606 / 5516J-15)</name>
    <dbReference type="NCBI Taxonomy" id="1223518"/>
    <lineage>
        <taxon>Bacteria</taxon>
        <taxon>Thermotogati</taxon>
        <taxon>Deinococcota</taxon>
        <taxon>Deinococci</taxon>
        <taxon>Deinococcales</taxon>
        <taxon>Deinococcaceae</taxon>
        <taxon>Deinococcus</taxon>
    </lineage>
</organism>
<comment type="caution">
    <text evidence="2">The sequence shown here is derived from an EMBL/GenBank/DDBJ whole genome shotgun (WGS) entry which is preliminary data.</text>
</comment>
<gene>
    <name evidence="2" type="ORF">DC3_23520</name>
</gene>
<protein>
    <submittedName>
        <fullName evidence="2">Uncharacterized protein</fullName>
    </submittedName>
</protein>
<reference evidence="2 3" key="1">
    <citation type="submission" date="2019-07" db="EMBL/GenBank/DDBJ databases">
        <title>Whole genome shotgun sequence of Deinococcus cellulosilyticus NBRC 106333.</title>
        <authorList>
            <person name="Hosoyama A."/>
            <person name="Uohara A."/>
            <person name="Ohji S."/>
            <person name="Ichikawa N."/>
        </authorList>
    </citation>
    <scope>NUCLEOTIDE SEQUENCE [LARGE SCALE GENOMIC DNA]</scope>
    <source>
        <strain evidence="2 3">NBRC 106333</strain>
    </source>
</reference>
<dbReference type="RefSeq" id="WP_146884520.1">
    <property type="nucleotide sequence ID" value="NZ_BJXB01000009.1"/>
</dbReference>
<accession>A0A511N2H8</accession>
<feature type="region of interest" description="Disordered" evidence="1">
    <location>
        <begin position="142"/>
        <end position="206"/>
    </location>
</feature>
<dbReference type="Proteomes" id="UP000321306">
    <property type="component" value="Unassembled WGS sequence"/>
</dbReference>
<proteinExistence type="predicted"/>
<dbReference type="AlphaFoldDB" id="A0A511N2H8"/>
<feature type="compositionally biased region" description="Basic residues" evidence="1">
    <location>
        <begin position="142"/>
        <end position="155"/>
    </location>
</feature>
<keyword evidence="3" id="KW-1185">Reference proteome</keyword>
<sequence>MTLFDGAMVVTLLQAAPNRVMALDIFLDTDDQIELDETQHRVLFDREDQIHLLPHLPPQQGELQRELEVQIRLFWRTFAMLPGIERGERIQAMKRLTDEVETALQICTLGRGRFRDIGENRGNVLLLPHERQALEDILAVRKHPGGKAPAPRRIRPAACPKSSRATEHLLPGGSGTGRHGLRPCRTSTDEPECIHSNGPGTESPVR</sequence>
<name>A0A511N2H8_DEIC1</name>
<evidence type="ECO:0000256" key="1">
    <source>
        <dbReference type="SAM" id="MobiDB-lite"/>
    </source>
</evidence>
<dbReference type="EMBL" id="BJXB01000009">
    <property type="protein sequence ID" value="GEM46717.1"/>
    <property type="molecule type" value="Genomic_DNA"/>
</dbReference>
<evidence type="ECO:0000313" key="2">
    <source>
        <dbReference type="EMBL" id="GEM46717.1"/>
    </source>
</evidence>